<dbReference type="InterPro" id="IPR020802">
    <property type="entry name" value="TesA-like"/>
</dbReference>
<dbReference type="InterPro" id="IPR020806">
    <property type="entry name" value="PKS_PP-bd"/>
</dbReference>
<dbReference type="Pfam" id="PF00975">
    <property type="entry name" value="Thioesterase"/>
    <property type="match status" value="1"/>
</dbReference>
<dbReference type="Pfam" id="PF13193">
    <property type="entry name" value="AMP-binding_C"/>
    <property type="match status" value="1"/>
</dbReference>
<dbReference type="Gene3D" id="3.40.50.1820">
    <property type="entry name" value="alpha/beta hydrolase"/>
    <property type="match status" value="1"/>
</dbReference>
<accession>A0A1G5NTL9</accession>
<dbReference type="Pfam" id="PF00668">
    <property type="entry name" value="Condensation"/>
    <property type="match status" value="1"/>
</dbReference>
<evidence type="ECO:0000259" key="5">
    <source>
        <dbReference type="PROSITE" id="PS50075"/>
    </source>
</evidence>
<dbReference type="FunFam" id="3.40.50.12780:FF:000012">
    <property type="entry name" value="Non-ribosomal peptide synthetase"/>
    <property type="match status" value="1"/>
</dbReference>
<dbReference type="RefSeq" id="WP_092813897.1">
    <property type="nucleotide sequence ID" value="NZ_FMVW01000006.1"/>
</dbReference>
<dbReference type="GO" id="GO:0047527">
    <property type="term" value="F:2,3-dihydroxybenzoate-serine ligase activity"/>
    <property type="evidence" value="ECO:0007669"/>
    <property type="project" value="TreeGrafter"/>
</dbReference>
<dbReference type="InterPro" id="IPR001242">
    <property type="entry name" value="Condensation_dom"/>
</dbReference>
<dbReference type="InterPro" id="IPR001031">
    <property type="entry name" value="Thioesterase"/>
</dbReference>
<dbReference type="Proteomes" id="UP000199347">
    <property type="component" value="Unassembled WGS sequence"/>
</dbReference>
<keyword evidence="3" id="KW-0597">Phosphoprotein</keyword>
<dbReference type="InterPro" id="IPR023213">
    <property type="entry name" value="CAT-like_dom_sf"/>
</dbReference>
<dbReference type="SUPFAM" id="SSF52777">
    <property type="entry name" value="CoA-dependent acyltransferases"/>
    <property type="match status" value="2"/>
</dbReference>
<keyword evidence="2" id="KW-0596">Phosphopantetheine</keyword>
<dbReference type="NCBIfam" id="TIGR01733">
    <property type="entry name" value="AA-adenyl-dom"/>
    <property type="match status" value="1"/>
</dbReference>
<dbReference type="Gene3D" id="2.30.38.10">
    <property type="entry name" value="Luciferase, Domain 3"/>
    <property type="match status" value="1"/>
</dbReference>
<dbReference type="InterPro" id="IPR036736">
    <property type="entry name" value="ACP-like_sf"/>
</dbReference>
<evidence type="ECO:0000313" key="7">
    <source>
        <dbReference type="Proteomes" id="UP000199347"/>
    </source>
</evidence>
<evidence type="ECO:0000256" key="4">
    <source>
        <dbReference type="SAM" id="MobiDB-lite"/>
    </source>
</evidence>
<dbReference type="PANTHER" id="PTHR45527">
    <property type="entry name" value="NONRIBOSOMAL PEPTIDE SYNTHETASE"/>
    <property type="match status" value="1"/>
</dbReference>
<dbReference type="FunFam" id="2.30.38.10:FF:000001">
    <property type="entry name" value="Non-ribosomal peptide synthetase PvdI"/>
    <property type="match status" value="1"/>
</dbReference>
<evidence type="ECO:0000256" key="1">
    <source>
        <dbReference type="ARBA" id="ARBA00001957"/>
    </source>
</evidence>
<dbReference type="Pfam" id="PF00550">
    <property type="entry name" value="PP-binding"/>
    <property type="match status" value="1"/>
</dbReference>
<comment type="cofactor">
    <cofactor evidence="1">
        <name>pantetheine 4'-phosphate</name>
        <dbReference type="ChEBI" id="CHEBI:47942"/>
    </cofactor>
</comment>
<dbReference type="GO" id="GO:0031177">
    <property type="term" value="F:phosphopantetheine binding"/>
    <property type="evidence" value="ECO:0007669"/>
    <property type="project" value="InterPro"/>
</dbReference>
<dbReference type="GO" id="GO:0009239">
    <property type="term" value="P:enterobactin biosynthetic process"/>
    <property type="evidence" value="ECO:0007669"/>
    <property type="project" value="TreeGrafter"/>
</dbReference>
<evidence type="ECO:0000256" key="3">
    <source>
        <dbReference type="ARBA" id="ARBA00022553"/>
    </source>
</evidence>
<sequence>MNRSIARSADPEEIGGSSQIVPLTEAASALWFAQALDPENPIFNTGQIVEIDGPLDVAAFARAITGLGEEADALRVRVLDHEHQALKGNGLHLEIIDCSNDPEPRRAAHTGIAADMDRPLDLAHDAPVCQRLYKLGTESFLWYQRLHHIVTDGFATQLATARVAELYNSAISGIPDGRPLSSLARALDTERAYRGSTQRDTDSSFWKETLAELDSVTGMKSGAARTARRYDHAEILLDETVCADLIALEQAHRLPWPDVLTAFSGAYYARHTTSDEALLGLAFMGRFGSRAARVPTMLMNILPLRLPVQEDVSLVEWLQDATIRMVQARRHGRYRQEWIRRDLGLSGAQHRLYGPLVNILPFDANPRLQGVKTALTPLGTGPVDDITISFRGDPRNRLALQIDTNPNLWGPGECETHAARLANFIREGLRASRLGQRLKGVATVLPSEHEWLVSTLNDTAHPVATGTLTGAIETAFTRFADKEALRFGATSLTYRELDERSGALAERLIDAGAGRDRLVAVALPRSIELVIALFAILRAGAAYLPLDATQPRARLERIMASACPVALLTDGRSDLGSVTTMPPSSWPRRRTGRSLPEVAPGDLAYVIYTSGSTGEPKGVAVEHGAIINRLEWMANAYGMAADDVVLQKTPMTFDVSVWEFFLSILNGGTLAVAPPETHKDPVALIDLVRSNGVTTMHFVPSMLMSFLAEPKSSGLKLRRVFVSGEELTADLRDCFHQHIVAELHNLYGPTEAAVDVSYWPAVANDSSAPVPIGRPVWNTRLYVLDRHLRPVPPGVEGHLHIAGRQLAREYLGRPDLTNKRFIPDPFHPGERMYVTGDLARLREDGAIVYLGRSDHQVKLRGLRIELGEIETALTAHPAVLHSVAVLREDEPNDPRIIAYATLRDAVGPEQLSDFLREQVPDYMLPSAILIVKELPLSTAGKLDRKALPAPPRKGGRGRPPETETERLVAMLFRRVLSLESEVSAHDNFFDLGGHSLLAVELMLHLREIAGRDPGLGTLFEHPTVARLAATLDAGDEDHGGLQPLLKLSDAAEDCPFVFLIHPAGGISWCYGSLARALAPCHQVWGLQAEALSPDMPAPRSLEAMAQRYAEHIAFLTGGCPVALGGWSVGGILAQTVAVRLQAIGMSVDFVVMLDSYPADCWRDEPDPGPGAELKALLAIGGHDPDALPDLPLTREAVTAFLTESGSPLGQLPAEALDGMVRVVGLNNRLVREHRHELFRGQILHFRATQTPGQRSLDPQTWRPYALNVTVHDVAAIHAHMTGTEALTEIVPVMSQWLDIFVPAKENRP</sequence>
<gene>
    <name evidence="6" type="ORF">SAMN03080610_02631</name>
</gene>
<feature type="domain" description="Carrier" evidence="5">
    <location>
        <begin position="959"/>
        <end position="1035"/>
    </location>
</feature>
<dbReference type="PROSITE" id="PS50075">
    <property type="entry name" value="CARRIER"/>
    <property type="match status" value="1"/>
</dbReference>
<dbReference type="SUPFAM" id="SSF56801">
    <property type="entry name" value="Acetyl-CoA synthetase-like"/>
    <property type="match status" value="1"/>
</dbReference>
<protein>
    <submittedName>
        <fullName evidence="6">Enterobactin synthetase component F</fullName>
    </submittedName>
</protein>
<dbReference type="EMBL" id="FMVW01000006">
    <property type="protein sequence ID" value="SCZ40696.1"/>
    <property type="molecule type" value="Genomic_DNA"/>
</dbReference>
<dbReference type="InterPro" id="IPR000873">
    <property type="entry name" value="AMP-dep_synth/lig_dom"/>
</dbReference>
<dbReference type="OrthoDB" id="9803968at2"/>
<dbReference type="SMART" id="SM00824">
    <property type="entry name" value="PKS_TE"/>
    <property type="match status" value="1"/>
</dbReference>
<organism evidence="6 7">
    <name type="scientific">Afifella marina DSM 2698</name>
    <dbReference type="NCBI Taxonomy" id="1120955"/>
    <lineage>
        <taxon>Bacteria</taxon>
        <taxon>Pseudomonadati</taxon>
        <taxon>Pseudomonadota</taxon>
        <taxon>Alphaproteobacteria</taxon>
        <taxon>Hyphomicrobiales</taxon>
        <taxon>Afifellaceae</taxon>
        <taxon>Afifella</taxon>
    </lineage>
</organism>
<dbReference type="InterPro" id="IPR025110">
    <property type="entry name" value="AMP-bd_C"/>
</dbReference>
<dbReference type="GO" id="GO:0005829">
    <property type="term" value="C:cytosol"/>
    <property type="evidence" value="ECO:0007669"/>
    <property type="project" value="TreeGrafter"/>
</dbReference>
<dbReference type="STRING" id="1120955.SAMN03080610_02631"/>
<dbReference type="SMART" id="SM00823">
    <property type="entry name" value="PKS_PP"/>
    <property type="match status" value="1"/>
</dbReference>
<dbReference type="Gene3D" id="3.40.50.980">
    <property type="match status" value="2"/>
</dbReference>
<dbReference type="Gene3D" id="3.30.559.10">
    <property type="entry name" value="Chloramphenicol acetyltransferase-like domain"/>
    <property type="match status" value="1"/>
</dbReference>
<feature type="region of interest" description="Disordered" evidence="4">
    <location>
        <begin position="942"/>
        <end position="962"/>
    </location>
</feature>
<dbReference type="GO" id="GO:0009366">
    <property type="term" value="C:enterobactin synthetase complex"/>
    <property type="evidence" value="ECO:0007669"/>
    <property type="project" value="TreeGrafter"/>
</dbReference>
<evidence type="ECO:0000313" key="6">
    <source>
        <dbReference type="EMBL" id="SCZ40696.1"/>
    </source>
</evidence>
<dbReference type="PANTHER" id="PTHR45527:SF1">
    <property type="entry name" value="FATTY ACID SYNTHASE"/>
    <property type="match status" value="1"/>
</dbReference>
<dbReference type="Pfam" id="PF00501">
    <property type="entry name" value="AMP-binding"/>
    <property type="match status" value="1"/>
</dbReference>
<dbReference type="PROSITE" id="PS00455">
    <property type="entry name" value="AMP_BINDING"/>
    <property type="match status" value="1"/>
</dbReference>
<dbReference type="SUPFAM" id="SSF53474">
    <property type="entry name" value="alpha/beta-Hydrolases"/>
    <property type="match status" value="1"/>
</dbReference>
<dbReference type="InterPro" id="IPR020845">
    <property type="entry name" value="AMP-binding_CS"/>
</dbReference>
<dbReference type="SUPFAM" id="SSF47336">
    <property type="entry name" value="ACP-like"/>
    <property type="match status" value="1"/>
</dbReference>
<dbReference type="Gene3D" id="3.30.300.30">
    <property type="match status" value="1"/>
</dbReference>
<dbReference type="Gene3D" id="3.30.559.30">
    <property type="entry name" value="Nonribosomal peptide synthetase, condensation domain"/>
    <property type="match status" value="1"/>
</dbReference>
<dbReference type="InterPro" id="IPR010071">
    <property type="entry name" value="AA_adenyl_dom"/>
</dbReference>
<name>A0A1G5NTL9_AFIMA</name>
<keyword evidence="7" id="KW-1185">Reference proteome</keyword>
<reference evidence="6 7" key="1">
    <citation type="submission" date="2016-10" db="EMBL/GenBank/DDBJ databases">
        <authorList>
            <person name="de Groot N.N."/>
        </authorList>
    </citation>
    <scope>NUCLEOTIDE SEQUENCE [LARGE SCALE GENOMIC DNA]</scope>
    <source>
        <strain evidence="6 7">DSM 2698</strain>
    </source>
</reference>
<dbReference type="InterPro" id="IPR029058">
    <property type="entry name" value="AB_hydrolase_fold"/>
</dbReference>
<dbReference type="FunFam" id="3.40.50.980:FF:000002">
    <property type="entry name" value="Enterobactin synthetase component F"/>
    <property type="match status" value="1"/>
</dbReference>
<evidence type="ECO:0000256" key="2">
    <source>
        <dbReference type="ARBA" id="ARBA00022450"/>
    </source>
</evidence>
<dbReference type="GO" id="GO:0043041">
    <property type="term" value="P:amino acid activation for nonribosomal peptide biosynthetic process"/>
    <property type="evidence" value="ECO:0007669"/>
    <property type="project" value="TreeGrafter"/>
</dbReference>
<dbReference type="CDD" id="cd17646">
    <property type="entry name" value="A_NRPS_AB3403-like"/>
    <property type="match status" value="1"/>
</dbReference>
<proteinExistence type="predicted"/>
<dbReference type="InterPro" id="IPR009081">
    <property type="entry name" value="PP-bd_ACP"/>
</dbReference>
<dbReference type="InterPro" id="IPR045851">
    <property type="entry name" value="AMP-bd_C_sf"/>
</dbReference>